<dbReference type="Proteomes" id="UP000233781">
    <property type="component" value="Unassembled WGS sequence"/>
</dbReference>
<protein>
    <submittedName>
        <fullName evidence="1">Uncharacterized protein</fullName>
    </submittedName>
</protein>
<reference evidence="1 2" key="1">
    <citation type="submission" date="2017-12" db="EMBL/GenBank/DDBJ databases">
        <title>Sequencing the genomes of 1000 Actinobacteria strains.</title>
        <authorList>
            <person name="Klenk H.-P."/>
        </authorList>
    </citation>
    <scope>NUCLEOTIDE SEQUENCE [LARGE SCALE GENOMIC DNA]</scope>
    <source>
        <strain evidence="1 2">DSM 12806</strain>
    </source>
</reference>
<evidence type="ECO:0000313" key="2">
    <source>
        <dbReference type="Proteomes" id="UP000233781"/>
    </source>
</evidence>
<evidence type="ECO:0000313" key="1">
    <source>
        <dbReference type="EMBL" id="PKW28353.1"/>
    </source>
</evidence>
<accession>A0A2N3YNF3</accession>
<name>A0A2N3YNF3_9MICO</name>
<dbReference type="EMBL" id="PJNE01000001">
    <property type="protein sequence ID" value="PKW28353.1"/>
    <property type="molecule type" value="Genomic_DNA"/>
</dbReference>
<comment type="caution">
    <text evidence="1">The sequence shown here is derived from an EMBL/GenBank/DDBJ whole genome shotgun (WGS) entry which is preliminary data.</text>
</comment>
<dbReference type="AlphaFoldDB" id="A0A2N3YNF3"/>
<sequence>MSPGLPPVPPQRLRVFPDLAGELGRGWSVEYTAT</sequence>
<organism evidence="1 2">
    <name type="scientific">Phycicoccus duodecadis</name>
    <dbReference type="NCBI Taxonomy" id="173053"/>
    <lineage>
        <taxon>Bacteria</taxon>
        <taxon>Bacillati</taxon>
        <taxon>Actinomycetota</taxon>
        <taxon>Actinomycetes</taxon>
        <taxon>Micrococcales</taxon>
        <taxon>Intrasporangiaceae</taxon>
        <taxon>Phycicoccus</taxon>
    </lineage>
</organism>
<keyword evidence="2" id="KW-1185">Reference proteome</keyword>
<proteinExistence type="predicted"/>
<gene>
    <name evidence="1" type="ORF">ATL31_3219</name>
</gene>